<feature type="transmembrane region" description="Helical" evidence="1">
    <location>
        <begin position="7"/>
        <end position="29"/>
    </location>
</feature>
<organism evidence="2">
    <name type="scientific">uncultured Prochlorococcus marinus clone ASNC2259</name>
    <dbReference type="NCBI Taxonomy" id="379367"/>
    <lineage>
        <taxon>Bacteria</taxon>
        <taxon>Bacillati</taxon>
        <taxon>Cyanobacteriota</taxon>
        <taxon>Cyanophyceae</taxon>
        <taxon>Synechococcales</taxon>
        <taxon>Prochlorococcaceae</taxon>
        <taxon>Prochlorococcus</taxon>
    </lineage>
</organism>
<dbReference type="AlphaFoldDB" id="Q1PL16"/>
<name>Q1PL16_PROMR</name>
<evidence type="ECO:0000256" key="1">
    <source>
        <dbReference type="SAM" id="Phobius"/>
    </source>
</evidence>
<keyword evidence="1" id="KW-1133">Transmembrane helix</keyword>
<evidence type="ECO:0008006" key="3">
    <source>
        <dbReference type="Google" id="ProtNLM"/>
    </source>
</evidence>
<reference evidence="2" key="1">
    <citation type="journal article" date="2006" name="Science">
        <title>Genomic islands and the ecology and evolution of Prochlorococcus.</title>
        <authorList>
            <person name="Coleman M.L."/>
            <person name="Sullivan M.B."/>
            <person name="Martiny A.C."/>
            <person name="Steglich C."/>
            <person name="Barry K."/>
            <person name="Delong E.F."/>
            <person name="Chisholm S.W."/>
        </authorList>
    </citation>
    <scope>NUCLEOTIDE SEQUENCE</scope>
</reference>
<accession>Q1PL16</accession>
<gene>
    <name evidence="2" type="ORF">ASNC2259_0012</name>
</gene>
<protein>
    <recommendedName>
        <fullName evidence="3">PSI-M</fullName>
    </recommendedName>
</protein>
<sequence length="33" mass="3606">MESSKEIIFIALGMLIVIFAGTLALRLGISLRE</sequence>
<evidence type="ECO:0000313" key="2">
    <source>
        <dbReference type="EMBL" id="ABE10859.1"/>
    </source>
</evidence>
<proteinExistence type="predicted"/>
<dbReference type="EMBL" id="DQ366715">
    <property type="protein sequence ID" value="ABE10859.1"/>
    <property type="molecule type" value="Genomic_DNA"/>
</dbReference>
<reference evidence="2" key="2">
    <citation type="submission" date="2006-04" db="EMBL/GenBank/DDBJ databases">
        <title>Sequencing of the draft fosmids and assembly of Prochlorococcus marinus environmental genome fragment.</title>
        <authorList>
            <consortium name="US DOE Joint Genome Institute (JGI)"/>
            <person name="Copeland A."/>
            <person name="Lucas S."/>
            <person name="Lapidus A."/>
            <person name="Barry K."/>
            <person name="Detter J.C."/>
            <person name="Glavina T."/>
            <person name="Hammon N."/>
            <person name="Israni S."/>
            <person name="Richardson P."/>
        </authorList>
    </citation>
    <scope>NUCLEOTIDE SEQUENCE</scope>
</reference>
<keyword evidence="1" id="KW-0812">Transmembrane</keyword>
<keyword evidence="1" id="KW-0472">Membrane</keyword>